<gene>
    <name evidence="2" type="ORF">SAMN05216174_11058</name>
</gene>
<keyword evidence="3" id="KW-1185">Reference proteome</keyword>
<dbReference type="OrthoDB" id="8957634at2"/>
<dbReference type="SUPFAM" id="SSF53474">
    <property type="entry name" value="alpha/beta-Hydrolases"/>
    <property type="match status" value="1"/>
</dbReference>
<dbReference type="AlphaFoldDB" id="A0A1G6U1L4"/>
<evidence type="ECO:0000259" key="1">
    <source>
        <dbReference type="Pfam" id="PF00561"/>
    </source>
</evidence>
<feature type="domain" description="AB hydrolase-1" evidence="1">
    <location>
        <begin position="28"/>
        <end position="268"/>
    </location>
</feature>
<dbReference type="GO" id="GO:0004806">
    <property type="term" value="F:triacylglycerol lipase activity"/>
    <property type="evidence" value="ECO:0007669"/>
    <property type="project" value="TreeGrafter"/>
</dbReference>
<accession>A0A1G6U1L4</accession>
<dbReference type="STRING" id="1271860.SAMN05216174_11058"/>
<dbReference type="Proteomes" id="UP000199501">
    <property type="component" value="Unassembled WGS sequence"/>
</dbReference>
<dbReference type="RefSeq" id="WP_091453309.1">
    <property type="nucleotide sequence ID" value="NZ_FMZZ01000010.1"/>
</dbReference>
<evidence type="ECO:0000313" key="2">
    <source>
        <dbReference type="EMBL" id="SDD35229.1"/>
    </source>
</evidence>
<organism evidence="2 3">
    <name type="scientific">Actinokineospora iranica</name>
    <dbReference type="NCBI Taxonomy" id="1271860"/>
    <lineage>
        <taxon>Bacteria</taxon>
        <taxon>Bacillati</taxon>
        <taxon>Actinomycetota</taxon>
        <taxon>Actinomycetes</taxon>
        <taxon>Pseudonocardiales</taxon>
        <taxon>Pseudonocardiaceae</taxon>
        <taxon>Actinokineospora</taxon>
    </lineage>
</organism>
<dbReference type="InterPro" id="IPR000073">
    <property type="entry name" value="AB_hydrolase_1"/>
</dbReference>
<dbReference type="InterPro" id="IPR050471">
    <property type="entry name" value="AB_hydrolase"/>
</dbReference>
<reference evidence="3" key="1">
    <citation type="submission" date="2016-10" db="EMBL/GenBank/DDBJ databases">
        <authorList>
            <person name="Varghese N."/>
            <person name="Submissions S."/>
        </authorList>
    </citation>
    <scope>NUCLEOTIDE SEQUENCE [LARGE SCALE GENOMIC DNA]</scope>
    <source>
        <strain evidence="3">IBRC-M 10403</strain>
    </source>
</reference>
<protein>
    <submittedName>
        <fullName evidence="2">Pimeloyl-ACP methyl ester carboxylesterase</fullName>
    </submittedName>
</protein>
<proteinExistence type="predicted"/>
<name>A0A1G6U1L4_9PSEU</name>
<dbReference type="InterPro" id="IPR029058">
    <property type="entry name" value="AB_hydrolase_fold"/>
</dbReference>
<dbReference type="GO" id="GO:0046503">
    <property type="term" value="P:glycerolipid catabolic process"/>
    <property type="evidence" value="ECO:0007669"/>
    <property type="project" value="TreeGrafter"/>
</dbReference>
<evidence type="ECO:0000313" key="3">
    <source>
        <dbReference type="Proteomes" id="UP000199501"/>
    </source>
</evidence>
<dbReference type="PANTHER" id="PTHR43433">
    <property type="entry name" value="HYDROLASE, ALPHA/BETA FOLD FAMILY PROTEIN"/>
    <property type="match status" value="1"/>
</dbReference>
<dbReference type="Pfam" id="PF00561">
    <property type="entry name" value="Abhydrolase_1"/>
    <property type="match status" value="1"/>
</dbReference>
<dbReference type="EMBL" id="FMZZ01000010">
    <property type="protein sequence ID" value="SDD35229.1"/>
    <property type="molecule type" value="Genomic_DNA"/>
</dbReference>
<dbReference type="PRINTS" id="PR00111">
    <property type="entry name" value="ABHYDROLASE"/>
</dbReference>
<dbReference type="Gene3D" id="3.40.50.1820">
    <property type="entry name" value="alpha/beta hydrolase"/>
    <property type="match status" value="1"/>
</dbReference>
<dbReference type="PANTHER" id="PTHR43433:SF5">
    <property type="entry name" value="AB HYDROLASE-1 DOMAIN-CONTAINING PROTEIN"/>
    <property type="match status" value="1"/>
</dbReference>
<sequence>MPEEPGAYATANGIRLWYRDEGDPDGEPLLLIMGLNSQLIAWPDDFVAALGDRGYRVIRFDNRDSGLSDKIESTAADAEPLAPAYYLRDMADDAVGLLDYLDIDQAHVVGASMGGMIAQLVAVNHADRVRSLCSIMSTTGAPLVGLPTFAAALALLAPVPTEPEAAIEHIAKVYDVIGSRTHRETESERRRQLARASYERMNYPAGARRQVAAIAHAGNRTADLEKLTMPVLVVHGGEDALITVSGGRATHKAIQHSTYLELDTMGHDMPSPLRAEIVTAIDANAKKAAAAQAAV</sequence>